<organism evidence="2 3">
    <name type="scientific">Senna tora</name>
    <dbReference type="NCBI Taxonomy" id="362788"/>
    <lineage>
        <taxon>Eukaryota</taxon>
        <taxon>Viridiplantae</taxon>
        <taxon>Streptophyta</taxon>
        <taxon>Embryophyta</taxon>
        <taxon>Tracheophyta</taxon>
        <taxon>Spermatophyta</taxon>
        <taxon>Magnoliopsida</taxon>
        <taxon>eudicotyledons</taxon>
        <taxon>Gunneridae</taxon>
        <taxon>Pentapetalae</taxon>
        <taxon>rosids</taxon>
        <taxon>fabids</taxon>
        <taxon>Fabales</taxon>
        <taxon>Fabaceae</taxon>
        <taxon>Caesalpinioideae</taxon>
        <taxon>Cassia clade</taxon>
        <taxon>Senna</taxon>
    </lineage>
</organism>
<reference evidence="2" key="1">
    <citation type="submission" date="2020-09" db="EMBL/GenBank/DDBJ databases">
        <title>Genome-Enabled Discovery of Anthraquinone Biosynthesis in Senna tora.</title>
        <authorList>
            <person name="Kang S.-H."/>
            <person name="Pandey R.P."/>
            <person name="Lee C.-M."/>
            <person name="Sim J.-S."/>
            <person name="Jeong J.-T."/>
            <person name="Choi B.-S."/>
            <person name="Jung M."/>
            <person name="Ginzburg D."/>
            <person name="Zhao K."/>
            <person name="Won S.Y."/>
            <person name="Oh T.-J."/>
            <person name="Yu Y."/>
            <person name="Kim N.-H."/>
            <person name="Lee O.R."/>
            <person name="Lee T.-H."/>
            <person name="Bashyal P."/>
            <person name="Kim T.-S."/>
            <person name="Lee W.-H."/>
            <person name="Kawkins C."/>
            <person name="Kim C.-K."/>
            <person name="Kim J.S."/>
            <person name="Ahn B.O."/>
            <person name="Rhee S.Y."/>
            <person name="Sohng J.K."/>
        </authorList>
    </citation>
    <scope>NUCLEOTIDE SEQUENCE</scope>
    <source>
        <tissue evidence="2">Leaf</tissue>
    </source>
</reference>
<dbReference type="GO" id="GO:0010112">
    <property type="term" value="P:regulation of systemic acquired resistance"/>
    <property type="evidence" value="ECO:0007669"/>
    <property type="project" value="InterPro"/>
</dbReference>
<protein>
    <submittedName>
        <fullName evidence="2">NRR repressor like</fullName>
    </submittedName>
</protein>
<accession>A0A834SUC6</accession>
<feature type="compositionally biased region" description="Basic and acidic residues" evidence="1">
    <location>
        <begin position="45"/>
        <end position="55"/>
    </location>
</feature>
<evidence type="ECO:0000313" key="2">
    <source>
        <dbReference type="EMBL" id="KAF7808890.1"/>
    </source>
</evidence>
<dbReference type="AlphaFoldDB" id="A0A834SUC6"/>
<proteinExistence type="predicted"/>
<dbReference type="Proteomes" id="UP000634136">
    <property type="component" value="Unassembled WGS sequence"/>
</dbReference>
<evidence type="ECO:0000256" key="1">
    <source>
        <dbReference type="SAM" id="MobiDB-lite"/>
    </source>
</evidence>
<feature type="region of interest" description="Disordered" evidence="1">
    <location>
        <begin position="123"/>
        <end position="146"/>
    </location>
</feature>
<sequence length="146" mass="16849">MWRRIVRHVFGEETSVVESLDDDGDEDRFQEIQIFRFYRFPGHMSDGEKRKHSGDGDGNDGAVSASQKKARDEVTDDEVEEFYAILRRINAAAKYFKTGNDRPEGTAARRRWRAPLEKEIMQQVDGVKEETSTQEILDLNLSPKPE</sequence>
<gene>
    <name evidence="2" type="ORF">G2W53_035633</name>
</gene>
<keyword evidence="3" id="KW-1185">Reference proteome</keyword>
<dbReference type="PANTHER" id="PTHR35735:SF8">
    <property type="entry name" value="PROTEIN NIM1-INTERACTING 2"/>
    <property type="match status" value="1"/>
</dbReference>
<dbReference type="EMBL" id="JAAIUW010000011">
    <property type="protein sequence ID" value="KAF7808890.1"/>
    <property type="molecule type" value="Genomic_DNA"/>
</dbReference>
<comment type="caution">
    <text evidence="2">The sequence shown here is derived from an EMBL/GenBank/DDBJ whole genome shotgun (WGS) entry which is preliminary data.</text>
</comment>
<dbReference type="PANTHER" id="PTHR35735">
    <property type="entry name" value="PROTEIN NIM1-INTERACTING 2"/>
    <property type="match status" value="1"/>
</dbReference>
<name>A0A834SUC6_9FABA</name>
<dbReference type="OrthoDB" id="1098796at2759"/>
<evidence type="ECO:0000313" key="3">
    <source>
        <dbReference type="Proteomes" id="UP000634136"/>
    </source>
</evidence>
<feature type="region of interest" description="Disordered" evidence="1">
    <location>
        <begin position="42"/>
        <end position="75"/>
    </location>
</feature>
<dbReference type="InterPro" id="IPR034577">
    <property type="entry name" value="NIMIN-2"/>
</dbReference>